<feature type="compositionally biased region" description="Low complexity" evidence="1">
    <location>
        <begin position="230"/>
        <end position="239"/>
    </location>
</feature>
<feature type="compositionally biased region" description="Polar residues" evidence="1">
    <location>
        <begin position="324"/>
        <end position="339"/>
    </location>
</feature>
<feature type="compositionally biased region" description="Basic residues" evidence="1">
    <location>
        <begin position="693"/>
        <end position="711"/>
    </location>
</feature>
<feature type="compositionally biased region" description="Pro residues" evidence="1">
    <location>
        <begin position="347"/>
        <end position="373"/>
    </location>
</feature>
<feature type="compositionally biased region" description="Polar residues" evidence="1">
    <location>
        <begin position="245"/>
        <end position="255"/>
    </location>
</feature>
<name>A0AAN6JTC3_9BASI</name>
<feature type="compositionally biased region" description="Low complexity" evidence="1">
    <location>
        <begin position="285"/>
        <end position="297"/>
    </location>
</feature>
<feature type="compositionally biased region" description="Acidic residues" evidence="1">
    <location>
        <begin position="734"/>
        <end position="744"/>
    </location>
</feature>
<feature type="region of interest" description="Disordered" evidence="1">
    <location>
        <begin position="1"/>
        <end position="717"/>
    </location>
</feature>
<dbReference type="SUPFAM" id="SSF63748">
    <property type="entry name" value="Tudor/PWWP/MBT"/>
    <property type="match status" value="1"/>
</dbReference>
<feature type="region of interest" description="Disordered" evidence="1">
    <location>
        <begin position="1037"/>
        <end position="1056"/>
    </location>
</feature>
<reference evidence="3" key="1">
    <citation type="journal article" date="2023" name="PhytoFront">
        <title>Draft Genome Resources of Seven Strains of Tilletia horrida, Causal Agent of Kernel Smut of Rice.</title>
        <authorList>
            <person name="Khanal S."/>
            <person name="Antony Babu S."/>
            <person name="Zhou X.G."/>
        </authorList>
    </citation>
    <scope>NUCLEOTIDE SEQUENCE</scope>
    <source>
        <strain evidence="3">TX6</strain>
    </source>
</reference>
<feature type="compositionally biased region" description="Low complexity" evidence="1">
    <location>
        <begin position="1"/>
        <end position="16"/>
    </location>
</feature>
<feature type="compositionally biased region" description="Acidic residues" evidence="1">
    <location>
        <begin position="80"/>
        <end position="91"/>
    </location>
</feature>
<dbReference type="Gene3D" id="2.30.30.140">
    <property type="match status" value="1"/>
</dbReference>
<dbReference type="PROSITE" id="PS50812">
    <property type="entry name" value="PWWP"/>
    <property type="match status" value="1"/>
</dbReference>
<feature type="region of interest" description="Disordered" evidence="1">
    <location>
        <begin position="731"/>
        <end position="755"/>
    </location>
</feature>
<dbReference type="Proteomes" id="UP001176517">
    <property type="component" value="Unassembled WGS sequence"/>
</dbReference>
<feature type="compositionally biased region" description="Basic and acidic residues" evidence="1">
    <location>
        <begin position="580"/>
        <end position="611"/>
    </location>
</feature>
<feature type="region of interest" description="Disordered" evidence="1">
    <location>
        <begin position="1177"/>
        <end position="1203"/>
    </location>
</feature>
<feature type="compositionally biased region" description="Polar residues" evidence="1">
    <location>
        <begin position="181"/>
        <end position="195"/>
    </location>
</feature>
<feature type="compositionally biased region" description="Basic residues" evidence="1">
    <location>
        <begin position="552"/>
        <end position="561"/>
    </location>
</feature>
<proteinExistence type="predicted"/>
<feature type="compositionally biased region" description="Low complexity" evidence="1">
    <location>
        <begin position="256"/>
        <end position="269"/>
    </location>
</feature>
<gene>
    <name evidence="3" type="ORF">OC846_001030</name>
</gene>
<keyword evidence="4" id="KW-1185">Reference proteome</keyword>
<feature type="compositionally biased region" description="Basic and acidic residues" evidence="1">
    <location>
        <begin position="508"/>
        <end position="520"/>
    </location>
</feature>
<evidence type="ECO:0000313" key="4">
    <source>
        <dbReference type="Proteomes" id="UP001176517"/>
    </source>
</evidence>
<feature type="compositionally biased region" description="Low complexity" evidence="1">
    <location>
        <begin position="151"/>
        <end position="180"/>
    </location>
</feature>
<feature type="compositionally biased region" description="Low complexity" evidence="1">
    <location>
        <begin position="1124"/>
        <end position="1138"/>
    </location>
</feature>
<evidence type="ECO:0000313" key="3">
    <source>
        <dbReference type="EMBL" id="KAK0556586.1"/>
    </source>
</evidence>
<feature type="compositionally biased region" description="Polar residues" evidence="1">
    <location>
        <begin position="56"/>
        <end position="68"/>
    </location>
</feature>
<evidence type="ECO:0000259" key="2">
    <source>
        <dbReference type="PROSITE" id="PS50812"/>
    </source>
</evidence>
<feature type="compositionally biased region" description="Low complexity" evidence="1">
    <location>
        <begin position="536"/>
        <end position="551"/>
    </location>
</feature>
<feature type="region of interest" description="Disordered" evidence="1">
    <location>
        <begin position="1076"/>
        <end position="1138"/>
    </location>
</feature>
<dbReference type="EMBL" id="JAPDMZ010000013">
    <property type="protein sequence ID" value="KAK0556586.1"/>
    <property type="molecule type" value="Genomic_DNA"/>
</dbReference>
<sequence length="1396" mass="150533">MQSISPTTTSMISPIQAGRRNASHAPRQGTGPAHAFVQASVKNEDNRDDAALLSAPHSNRAQSSTAGPSFSIRPTVVDLTLEDTSDTDDDMPIFVSEKLTTTRQPSAGRRSVKTERIDDEEISSRVLSKKRQRAAQPSQTTVEQQAAVQRPTSTGPSALASSSTAPAAAQPQPVPSLAPSFQTTRITPTARQAATTLDRPFGIKAEAHAAELPMSSVRPQSSSAVPLNPTTSTTTTGHTAIGNGLSPSNRANSLASGNIGSPSISPISRRISRIKLTLPRRPQRLSSSSSDLTSLSEASDEEPSRPPAATSVRVRVRMRAPLSVQRQRVQNAAARTQLVQAEAVQPIPAPPTIPPPPPPRAAPPPPPPPPPVVQPFAAEATEDAKPPRPQNARAGPVPLRRYDPQDDDADFSFWSYGGAHAGSEHEEAANGSVRIESSQSAARETEDDKSHLRLLKSTSISNAKPGLPTSPARAKAEMLQDANDELLRSAPRAPGSTRRTIRTNLARSRREIELDRDRGEGSSTGRGSAVGSIPRTPAAPTSGRSSSPSSARRQHTRFRMAAKREMDSTDPFASQSSQARHVDRAQRDYGQQEHQDGHDSDLSEMSRRDAFARPSIGLRRQFDRTQSDPRPFSMGRIRKLTVAGRQFQEERQRATSSSPAKRQRKRRNVPYEDLEDGGTYTPKRGFPGAEGRARRRGKPKSRGWSHPRNRGGNHVGSAADLPAAALAEFMSSTSEDDDEDDEVGGDPNDPDREWESANGVYGTIKTNFPVAQMFPEVIGSYDLDKLKKDAKEKRPVNSLSDIFKPGDLIYGKVKGFRPWPAVVVDCSTMPHCIQDLMPVDSVTEVAFRFIPEGNYFKGTAETIQPLSREALLADLRGLSLALGTSVGIHRPRRPMNLEEQLMEGLRVALSPVALKVWCAKMDKVTRASNRKYGPPRNWKAVRDATIQQRRMQEAREQVKKWAKPGPGHDSALLLQHEPTFNLVPDTDARLLHDDGLFYAVISICSEYPCLSSIFVELPRRPKTLLARFKDGSTIEPGLVPRRRPLPRSRYEKHAETNIQAELDGIPLGSRTIRNVVRRPAAPPGTVDPFLLRGTANEGMSNRSKGKQRARPEPPPPPPYGHQQMGTTTMAAGSSSATTAAAAVPNGAVAPADDDADMDGAPYEDLMTRVLSSGASRPALSGADAWLGQSPARGSSHAGSDSTLVAESAVHHPGSAAGLSSSLPSNFFNPSGGFGRRADPPGYSATPPSTGLNVDLDGGDLLESYFAETDRQKRKKKVAGAANEDDVAVDEADEEEDEEIETFLHQREATGAWSTSYGPGGFTPMGPYAMSRGADTPELSDVEDRYQGVGGGSITYFSSGTGLGAMTPNFYSNNGSRTPGWTSRAASVFNDMDEDDG</sequence>
<organism evidence="3 4">
    <name type="scientific">Tilletia horrida</name>
    <dbReference type="NCBI Taxonomy" id="155126"/>
    <lineage>
        <taxon>Eukaryota</taxon>
        <taxon>Fungi</taxon>
        <taxon>Dikarya</taxon>
        <taxon>Basidiomycota</taxon>
        <taxon>Ustilaginomycotina</taxon>
        <taxon>Exobasidiomycetes</taxon>
        <taxon>Tilletiales</taxon>
        <taxon>Tilletiaceae</taxon>
        <taxon>Tilletia</taxon>
    </lineage>
</organism>
<comment type="caution">
    <text evidence="3">The sequence shown here is derived from an EMBL/GenBank/DDBJ whole genome shotgun (WGS) entry which is preliminary data.</text>
</comment>
<accession>A0AAN6JTC3</accession>
<feature type="compositionally biased region" description="Polar residues" evidence="1">
    <location>
        <begin position="217"/>
        <end position="229"/>
    </location>
</feature>
<dbReference type="SMART" id="SM00293">
    <property type="entry name" value="PWWP"/>
    <property type="match status" value="1"/>
</dbReference>
<feature type="domain" description="PWWP" evidence="2">
    <location>
        <begin position="805"/>
        <end position="869"/>
    </location>
</feature>
<evidence type="ECO:0000256" key="1">
    <source>
        <dbReference type="SAM" id="MobiDB-lite"/>
    </source>
</evidence>
<feature type="compositionally biased region" description="Polar residues" evidence="1">
    <location>
        <begin position="135"/>
        <end position="147"/>
    </location>
</feature>
<protein>
    <recommendedName>
        <fullName evidence="2">PWWP domain-containing protein</fullName>
    </recommendedName>
</protein>
<dbReference type="Pfam" id="PF00855">
    <property type="entry name" value="PWWP"/>
    <property type="match status" value="1"/>
</dbReference>
<feature type="compositionally biased region" description="Polar residues" evidence="1">
    <location>
        <begin position="1373"/>
        <end position="1384"/>
    </location>
</feature>
<feature type="region of interest" description="Disordered" evidence="1">
    <location>
        <begin position="1373"/>
        <end position="1396"/>
    </location>
</feature>
<dbReference type="InterPro" id="IPR000313">
    <property type="entry name" value="PWWP_dom"/>
</dbReference>